<accession>A0A811VN65</accession>
<dbReference type="AlphaFoldDB" id="A0A811VN65"/>
<feature type="compositionally biased region" description="Basic residues" evidence="1">
    <location>
        <begin position="53"/>
        <end position="63"/>
    </location>
</feature>
<dbReference type="Proteomes" id="UP000606786">
    <property type="component" value="Unassembled WGS sequence"/>
</dbReference>
<protein>
    <submittedName>
        <fullName evidence="2">(Mediterranean fruit fly) hypothetical protein</fullName>
    </submittedName>
</protein>
<evidence type="ECO:0000313" key="3">
    <source>
        <dbReference type="Proteomes" id="UP000606786"/>
    </source>
</evidence>
<gene>
    <name evidence="2" type="ORF">CCAP1982_LOCUS23451</name>
</gene>
<feature type="non-terminal residue" evidence="2">
    <location>
        <position position="1"/>
    </location>
</feature>
<organism evidence="2 3">
    <name type="scientific">Ceratitis capitata</name>
    <name type="common">Mediterranean fruit fly</name>
    <name type="synonym">Tephritis capitata</name>
    <dbReference type="NCBI Taxonomy" id="7213"/>
    <lineage>
        <taxon>Eukaryota</taxon>
        <taxon>Metazoa</taxon>
        <taxon>Ecdysozoa</taxon>
        <taxon>Arthropoda</taxon>
        <taxon>Hexapoda</taxon>
        <taxon>Insecta</taxon>
        <taxon>Pterygota</taxon>
        <taxon>Neoptera</taxon>
        <taxon>Endopterygota</taxon>
        <taxon>Diptera</taxon>
        <taxon>Brachycera</taxon>
        <taxon>Muscomorpha</taxon>
        <taxon>Tephritoidea</taxon>
        <taxon>Tephritidae</taxon>
        <taxon>Ceratitis</taxon>
        <taxon>Ceratitis</taxon>
    </lineage>
</organism>
<dbReference type="EMBL" id="CAJHJT010000070">
    <property type="protein sequence ID" value="CAD7015512.1"/>
    <property type="molecule type" value="Genomic_DNA"/>
</dbReference>
<keyword evidence="3" id="KW-1185">Reference proteome</keyword>
<comment type="caution">
    <text evidence="2">The sequence shown here is derived from an EMBL/GenBank/DDBJ whole genome shotgun (WGS) entry which is preliminary data.</text>
</comment>
<feature type="region of interest" description="Disordered" evidence="1">
    <location>
        <begin position="28"/>
        <end position="63"/>
    </location>
</feature>
<proteinExistence type="predicted"/>
<reference evidence="2" key="1">
    <citation type="submission" date="2020-11" db="EMBL/GenBank/DDBJ databases">
        <authorList>
            <person name="Whitehead M."/>
        </authorList>
    </citation>
    <scope>NUCLEOTIDE SEQUENCE</scope>
    <source>
        <strain evidence="2">EGII</strain>
    </source>
</reference>
<evidence type="ECO:0000256" key="1">
    <source>
        <dbReference type="SAM" id="MobiDB-lite"/>
    </source>
</evidence>
<evidence type="ECO:0000313" key="2">
    <source>
        <dbReference type="EMBL" id="CAD7015512.1"/>
    </source>
</evidence>
<name>A0A811VN65_CERCA</name>
<sequence>CTKDKFDTDVINAIERRMAADTEKIANTYNSQTSTPPPQRSKVVAKSIDLKRDCRRNKNRHSL</sequence>